<dbReference type="EC" id="1.11.1.-" evidence="7"/>
<evidence type="ECO:0000256" key="4">
    <source>
        <dbReference type="ARBA" id="ARBA00022723"/>
    </source>
</evidence>
<evidence type="ECO:0000256" key="10">
    <source>
        <dbReference type="SAM" id="MobiDB-lite"/>
    </source>
</evidence>
<accession>A0A0M3AK51</accession>
<feature type="region of interest" description="Disordered" evidence="10">
    <location>
        <begin position="339"/>
        <end position="362"/>
    </location>
</feature>
<dbReference type="PANTHER" id="PTHR11465">
    <property type="entry name" value="CATALASE"/>
    <property type="match status" value="1"/>
</dbReference>
<keyword evidence="14" id="KW-1185">Reference proteome</keyword>
<keyword evidence="6 7" id="KW-0408">Iron</keyword>
<dbReference type="PROSITE" id="PS51402">
    <property type="entry name" value="CATALASE_3"/>
    <property type="match status" value="1"/>
</dbReference>
<dbReference type="GO" id="GO:0005737">
    <property type="term" value="C:cytoplasm"/>
    <property type="evidence" value="ECO:0007669"/>
    <property type="project" value="TreeGrafter"/>
</dbReference>
<dbReference type="PIRSF" id="PIRSF000296">
    <property type="entry name" value="SrpA"/>
    <property type="match status" value="1"/>
</dbReference>
<dbReference type="PANTHER" id="PTHR11465:SF9">
    <property type="entry name" value="CATALASE"/>
    <property type="match status" value="1"/>
</dbReference>
<dbReference type="Gene3D" id="1.20.1280.120">
    <property type="match status" value="1"/>
</dbReference>
<dbReference type="SMART" id="SM01060">
    <property type="entry name" value="Catalase"/>
    <property type="match status" value="1"/>
</dbReference>
<feature type="domain" description="Catalase core" evidence="12">
    <location>
        <begin position="38"/>
        <end position="362"/>
    </location>
</feature>
<proteinExistence type="inferred from homology"/>
<dbReference type="InterPro" id="IPR018028">
    <property type="entry name" value="Catalase"/>
</dbReference>
<dbReference type="Proteomes" id="UP000033874">
    <property type="component" value="Unassembled WGS sequence"/>
</dbReference>
<comment type="similarity">
    <text evidence="1 7">Belongs to the catalase family.</text>
</comment>
<organism evidence="13 14">
    <name type="scientific">Sphingobium chungbukense</name>
    <dbReference type="NCBI Taxonomy" id="56193"/>
    <lineage>
        <taxon>Bacteria</taxon>
        <taxon>Pseudomonadati</taxon>
        <taxon>Pseudomonadota</taxon>
        <taxon>Alphaproteobacteria</taxon>
        <taxon>Sphingomonadales</taxon>
        <taxon>Sphingomonadaceae</taxon>
        <taxon>Sphingobium</taxon>
    </lineage>
</organism>
<evidence type="ECO:0000313" key="14">
    <source>
        <dbReference type="Proteomes" id="UP000033874"/>
    </source>
</evidence>
<dbReference type="GO" id="GO:0042744">
    <property type="term" value="P:hydrogen peroxide catabolic process"/>
    <property type="evidence" value="ECO:0007669"/>
    <property type="project" value="TreeGrafter"/>
</dbReference>
<feature type="active site" evidence="8">
    <location>
        <position position="64"/>
    </location>
</feature>
<reference evidence="13 14" key="1">
    <citation type="submission" date="2015-04" db="EMBL/GenBank/DDBJ databases">
        <title>Genome sequence of aromatic hydrocarbons-degrading Sphingobium chungbukense DJ77.</title>
        <authorList>
            <person name="Kim Y.-C."/>
            <person name="Chae J.-C."/>
        </authorList>
    </citation>
    <scope>NUCLEOTIDE SEQUENCE [LARGE SCALE GENOMIC DNA]</scope>
    <source>
        <strain evidence="13 14">DJ77</strain>
    </source>
</reference>
<evidence type="ECO:0000256" key="3">
    <source>
        <dbReference type="ARBA" id="ARBA00022617"/>
    </source>
</evidence>
<dbReference type="CDD" id="cd08153">
    <property type="entry name" value="srpA_like"/>
    <property type="match status" value="1"/>
</dbReference>
<dbReference type="PATRIC" id="fig|56193.3.peg.4279"/>
<keyword evidence="11" id="KW-1133">Transmembrane helix</keyword>
<keyword evidence="5 7" id="KW-0560">Oxidoreductase</keyword>
<dbReference type="GO" id="GO:0004096">
    <property type="term" value="F:catalase activity"/>
    <property type="evidence" value="ECO:0007669"/>
    <property type="project" value="InterPro"/>
</dbReference>
<evidence type="ECO:0000256" key="8">
    <source>
        <dbReference type="PIRSR" id="PIRSR000296-1"/>
    </source>
</evidence>
<keyword evidence="4 7" id="KW-0479">Metal-binding</keyword>
<dbReference type="GO" id="GO:0020037">
    <property type="term" value="F:heme binding"/>
    <property type="evidence" value="ECO:0007669"/>
    <property type="project" value="InterPro"/>
</dbReference>
<comment type="cofactor">
    <cofactor evidence="7">
        <name>heme</name>
        <dbReference type="ChEBI" id="CHEBI:30413"/>
    </cofactor>
</comment>
<feature type="binding site" description="axial binding residue" evidence="9">
    <location>
        <position position="334"/>
    </location>
    <ligand>
        <name>heme</name>
        <dbReference type="ChEBI" id="CHEBI:30413"/>
    </ligand>
    <ligandPart>
        <name>Fe</name>
        <dbReference type="ChEBI" id="CHEBI:18248"/>
    </ligandPart>
</feature>
<evidence type="ECO:0000256" key="5">
    <source>
        <dbReference type="ARBA" id="ARBA00023002"/>
    </source>
</evidence>
<keyword evidence="3 7" id="KW-0349">Heme</keyword>
<evidence type="ECO:0000256" key="9">
    <source>
        <dbReference type="PIRSR" id="PIRSR000296-2"/>
    </source>
</evidence>
<dbReference type="InterPro" id="IPR024168">
    <property type="entry name" value="Catalase_SrpA-type_pred"/>
</dbReference>
<evidence type="ECO:0000256" key="2">
    <source>
        <dbReference type="ARBA" id="ARBA00022559"/>
    </source>
</evidence>
<dbReference type="STRING" id="56193.YP76_20365"/>
<dbReference type="RefSeq" id="WP_046765553.1">
    <property type="nucleotide sequence ID" value="NZ_LBIC01000010.1"/>
</dbReference>
<dbReference type="GO" id="GO:0046872">
    <property type="term" value="F:metal ion binding"/>
    <property type="evidence" value="ECO:0007669"/>
    <property type="project" value="UniProtKB-KW"/>
</dbReference>
<gene>
    <name evidence="13" type="ORF">YP76_20365</name>
</gene>
<evidence type="ECO:0000256" key="6">
    <source>
        <dbReference type="ARBA" id="ARBA00023004"/>
    </source>
</evidence>
<keyword evidence="2 7" id="KW-0575">Peroxidase</keyword>
<evidence type="ECO:0000256" key="7">
    <source>
        <dbReference type="PIRNR" id="PIRNR000296"/>
    </source>
</evidence>
<sequence length="362" mass="38856">MMDDTPPLRPTGPYAIIGAILLLLVGGFAWAAGWIGPKRLDGGDVANALEQNAGGVHAGYRRAHSKGLCLVGDFTANGAGATLSRASIFVKGSYPVMGRFSLAGGNPLAGDGRNVFHSMALILRTPDHQEWRTGMNHTPIFPVADPQSFVELQRASTPDPKTGKPDPAAMKAYLAGHPETKAFQDYVKQAVLPNSFGNATYYSINAFRFTNAAGETRFVRWQMVPEKAVAGLDKAKLDSLPRDYLFKEMVERTAKGPSRWHLLVVVANAGDVTDKATVAWTGPHRTVDVGTLTVSKVDPEEIGNCRDVNFDPTVLPAGMGLSDDPLLAVRAKVYSTSFGRRAGETPGPSAIGQDLRNKEPMQ</sequence>
<evidence type="ECO:0000259" key="12">
    <source>
        <dbReference type="SMART" id="SM01060"/>
    </source>
</evidence>
<name>A0A0M3AK51_9SPHN</name>
<evidence type="ECO:0000256" key="11">
    <source>
        <dbReference type="SAM" id="Phobius"/>
    </source>
</evidence>
<comment type="caution">
    <text evidence="13">The sequence shown here is derived from an EMBL/GenBank/DDBJ whole genome shotgun (WGS) entry which is preliminary data.</text>
</comment>
<dbReference type="EMBL" id="LBIC01000010">
    <property type="protein sequence ID" value="KKW90472.1"/>
    <property type="molecule type" value="Genomic_DNA"/>
</dbReference>
<protein>
    <recommendedName>
        <fullName evidence="7">Catalase-related peroxidase</fullName>
        <ecNumber evidence="7">1.11.1.-</ecNumber>
    </recommendedName>
</protein>
<dbReference type="Gene3D" id="2.40.180.10">
    <property type="entry name" value="Catalase core domain"/>
    <property type="match status" value="1"/>
</dbReference>
<evidence type="ECO:0000313" key="13">
    <source>
        <dbReference type="EMBL" id="KKW90472.1"/>
    </source>
</evidence>
<dbReference type="SUPFAM" id="SSF56634">
    <property type="entry name" value="Heme-dependent catalase-like"/>
    <property type="match status" value="1"/>
</dbReference>
<feature type="transmembrane region" description="Helical" evidence="11">
    <location>
        <begin position="12"/>
        <end position="32"/>
    </location>
</feature>
<keyword evidence="11" id="KW-0472">Membrane</keyword>
<comment type="function">
    <text evidence="7">Has an organic peroxide-dependent peroxidase activity.</text>
</comment>
<keyword evidence="11" id="KW-0812">Transmembrane</keyword>
<dbReference type="InterPro" id="IPR011614">
    <property type="entry name" value="Catalase_core"/>
</dbReference>
<dbReference type="Pfam" id="PF00199">
    <property type="entry name" value="Catalase"/>
    <property type="match status" value="1"/>
</dbReference>
<dbReference type="AlphaFoldDB" id="A0A0M3AK51"/>
<dbReference type="GO" id="GO:0042542">
    <property type="term" value="P:response to hydrogen peroxide"/>
    <property type="evidence" value="ECO:0007669"/>
    <property type="project" value="TreeGrafter"/>
</dbReference>
<dbReference type="InterPro" id="IPR020835">
    <property type="entry name" value="Catalase_sf"/>
</dbReference>
<evidence type="ECO:0000256" key="1">
    <source>
        <dbReference type="ARBA" id="ARBA00005329"/>
    </source>
</evidence>